<dbReference type="AlphaFoldDB" id="A0A8K0IN92"/>
<evidence type="ECO:0000256" key="1">
    <source>
        <dbReference type="SAM" id="Coils"/>
    </source>
</evidence>
<organism evidence="2 3">
    <name type="scientific">Cocos nucifera</name>
    <name type="common">Coconut palm</name>
    <dbReference type="NCBI Taxonomy" id="13894"/>
    <lineage>
        <taxon>Eukaryota</taxon>
        <taxon>Viridiplantae</taxon>
        <taxon>Streptophyta</taxon>
        <taxon>Embryophyta</taxon>
        <taxon>Tracheophyta</taxon>
        <taxon>Spermatophyta</taxon>
        <taxon>Magnoliopsida</taxon>
        <taxon>Liliopsida</taxon>
        <taxon>Arecaceae</taxon>
        <taxon>Arecoideae</taxon>
        <taxon>Cocoseae</taxon>
        <taxon>Attaleinae</taxon>
        <taxon>Cocos</taxon>
    </lineage>
</organism>
<comment type="caution">
    <text evidence="2">The sequence shown here is derived from an EMBL/GenBank/DDBJ whole genome shotgun (WGS) entry which is preliminary data.</text>
</comment>
<sequence>MEVEKKATEALESERKASREIKSLKDKIKLVEIEWEKKLETVKAEELKVFRSSNDFLVHKLEFTIESYLKCMVDYRFTVQSLFSNINLSKLDADKDEAVDVEEEVGSSDTKVALVEVAEATS</sequence>
<evidence type="ECO:0000313" key="3">
    <source>
        <dbReference type="Proteomes" id="UP000797356"/>
    </source>
</evidence>
<keyword evidence="3" id="KW-1185">Reference proteome</keyword>
<evidence type="ECO:0000313" key="2">
    <source>
        <dbReference type="EMBL" id="KAG1362792.1"/>
    </source>
</evidence>
<dbReference type="EMBL" id="CM017881">
    <property type="protein sequence ID" value="KAG1362792.1"/>
    <property type="molecule type" value="Genomic_DNA"/>
</dbReference>
<dbReference type="Proteomes" id="UP000797356">
    <property type="component" value="Chromosome 10"/>
</dbReference>
<accession>A0A8K0IN92</accession>
<keyword evidence="1" id="KW-0175">Coiled coil</keyword>
<reference evidence="2" key="1">
    <citation type="journal article" date="2017" name="Gigascience">
        <title>The genome draft of coconut (Cocos nucifera).</title>
        <authorList>
            <person name="Xiao Y."/>
            <person name="Xu P."/>
            <person name="Fan H."/>
            <person name="Baudouin L."/>
            <person name="Xia W."/>
            <person name="Bocs S."/>
            <person name="Xu J."/>
            <person name="Li Q."/>
            <person name="Guo A."/>
            <person name="Zhou L."/>
            <person name="Li J."/>
            <person name="Wu Y."/>
            <person name="Ma Z."/>
            <person name="Armero A."/>
            <person name="Issali A.E."/>
            <person name="Liu N."/>
            <person name="Peng M."/>
            <person name="Yang Y."/>
        </authorList>
    </citation>
    <scope>NUCLEOTIDE SEQUENCE</scope>
    <source>
        <tissue evidence="2">Spear leaf of Hainan Tall coconut</tissue>
    </source>
</reference>
<gene>
    <name evidence="2" type="ORF">COCNU_10G010110</name>
</gene>
<proteinExistence type="predicted"/>
<feature type="coiled-coil region" evidence="1">
    <location>
        <begin position="7"/>
        <end position="34"/>
    </location>
</feature>
<reference evidence="2" key="2">
    <citation type="submission" date="2019-07" db="EMBL/GenBank/DDBJ databases">
        <authorList>
            <person name="Yang Y."/>
            <person name="Bocs S."/>
            <person name="Baudouin L."/>
        </authorList>
    </citation>
    <scope>NUCLEOTIDE SEQUENCE</scope>
    <source>
        <tissue evidence="2">Spear leaf of Hainan Tall coconut</tissue>
    </source>
</reference>
<protein>
    <submittedName>
        <fullName evidence="2">Uncharacterized protein</fullName>
    </submittedName>
</protein>
<name>A0A8K0IN92_COCNU</name>